<proteinExistence type="predicted"/>
<dbReference type="EMBL" id="GGEC01089396">
    <property type="protein sequence ID" value="MBX69880.1"/>
    <property type="molecule type" value="Transcribed_RNA"/>
</dbReference>
<sequence>MVPFLISTSIAQVVDTTMLPSFQCWQTLATSMCHSIIDNLSYLQCQKVQVWAKNQKILHNRNMQF</sequence>
<dbReference type="AlphaFoldDB" id="A0A2P2QS94"/>
<reference evidence="1" key="1">
    <citation type="submission" date="2018-02" db="EMBL/GenBank/DDBJ databases">
        <title>Rhizophora mucronata_Transcriptome.</title>
        <authorList>
            <person name="Meera S.P."/>
            <person name="Sreeshan A."/>
            <person name="Augustine A."/>
        </authorList>
    </citation>
    <scope>NUCLEOTIDE SEQUENCE</scope>
    <source>
        <tissue evidence="1">Leaf</tissue>
    </source>
</reference>
<accession>A0A2P2QS94</accession>
<organism evidence="1">
    <name type="scientific">Rhizophora mucronata</name>
    <name type="common">Asiatic mangrove</name>
    <dbReference type="NCBI Taxonomy" id="61149"/>
    <lineage>
        <taxon>Eukaryota</taxon>
        <taxon>Viridiplantae</taxon>
        <taxon>Streptophyta</taxon>
        <taxon>Embryophyta</taxon>
        <taxon>Tracheophyta</taxon>
        <taxon>Spermatophyta</taxon>
        <taxon>Magnoliopsida</taxon>
        <taxon>eudicotyledons</taxon>
        <taxon>Gunneridae</taxon>
        <taxon>Pentapetalae</taxon>
        <taxon>rosids</taxon>
        <taxon>fabids</taxon>
        <taxon>Malpighiales</taxon>
        <taxon>Rhizophoraceae</taxon>
        <taxon>Rhizophora</taxon>
    </lineage>
</organism>
<name>A0A2P2QS94_RHIMU</name>
<evidence type="ECO:0000313" key="1">
    <source>
        <dbReference type="EMBL" id="MBX69880.1"/>
    </source>
</evidence>
<protein>
    <submittedName>
        <fullName evidence="1">Uncharacterized protein</fullName>
    </submittedName>
</protein>